<protein>
    <submittedName>
        <fullName evidence="1">Uncharacterized protein</fullName>
    </submittedName>
</protein>
<accession>A0A1H3Y2J8</accession>
<sequence length="41" mass="4440">MLNAIMLALSDNLAVLECRRECSDPSTHAIAVFEEGFTASL</sequence>
<evidence type="ECO:0000313" key="1">
    <source>
        <dbReference type="EMBL" id="SEA05052.1"/>
    </source>
</evidence>
<dbReference type="RefSeq" id="WP_268748618.1">
    <property type="nucleotide sequence ID" value="NZ_FNQS01000002.1"/>
</dbReference>
<dbReference type="Proteomes" id="UP000187280">
    <property type="component" value="Unassembled WGS sequence"/>
</dbReference>
<dbReference type="EMBL" id="FNQS01000002">
    <property type="protein sequence ID" value="SEA05052.1"/>
    <property type="molecule type" value="Genomic_DNA"/>
</dbReference>
<organism evidence="1 2">
    <name type="scientific">Lonsdalea quercina</name>
    <dbReference type="NCBI Taxonomy" id="71657"/>
    <lineage>
        <taxon>Bacteria</taxon>
        <taxon>Pseudomonadati</taxon>
        <taxon>Pseudomonadota</taxon>
        <taxon>Gammaproteobacteria</taxon>
        <taxon>Enterobacterales</taxon>
        <taxon>Pectobacteriaceae</taxon>
        <taxon>Lonsdalea</taxon>
    </lineage>
</organism>
<gene>
    <name evidence="1" type="ORF">SAMN02982996_00842</name>
</gene>
<dbReference type="GeneID" id="97766326"/>
<keyword evidence="2" id="KW-1185">Reference proteome</keyword>
<proteinExistence type="predicted"/>
<dbReference type="AlphaFoldDB" id="A0A1H3Y2J8"/>
<reference evidence="1 2" key="1">
    <citation type="submission" date="2016-10" db="EMBL/GenBank/DDBJ databases">
        <authorList>
            <person name="de Groot N.N."/>
        </authorList>
    </citation>
    <scope>NUCLEOTIDE SEQUENCE [LARGE SCALE GENOMIC DNA]</scope>
    <source>
        <strain evidence="1 2">ATCC 29281</strain>
    </source>
</reference>
<name>A0A1H3Y2J8_9GAMM</name>
<evidence type="ECO:0000313" key="2">
    <source>
        <dbReference type="Proteomes" id="UP000187280"/>
    </source>
</evidence>